<accession>A0AA88N3V9</accession>
<evidence type="ECO:0000256" key="2">
    <source>
        <dbReference type="ARBA" id="ARBA00010886"/>
    </source>
</evidence>
<evidence type="ECO:0000313" key="16">
    <source>
        <dbReference type="EMBL" id="KAK2850493.1"/>
    </source>
</evidence>
<reference evidence="16" key="1">
    <citation type="submission" date="2023-08" db="EMBL/GenBank/DDBJ databases">
        <title>Pelteobagrus vachellii genome.</title>
        <authorList>
            <person name="Liu H."/>
        </authorList>
    </citation>
    <scope>NUCLEOTIDE SEQUENCE</scope>
    <source>
        <strain evidence="16">PRFRI_2022a</strain>
        <tissue evidence="16">Muscle</tissue>
    </source>
</reference>
<feature type="region of interest" description="Disordered" evidence="14">
    <location>
        <begin position="713"/>
        <end position="814"/>
    </location>
</feature>
<gene>
    <name evidence="16" type="ORF">Q7C36_009276</name>
</gene>
<comment type="catalytic activity">
    <reaction evidence="11">
        <text>L-threonyl-[protein] + ATP = O-phospho-L-threonyl-[protein] + ADP + H(+)</text>
        <dbReference type="Rhea" id="RHEA:46608"/>
        <dbReference type="Rhea" id="RHEA-COMP:11060"/>
        <dbReference type="Rhea" id="RHEA-COMP:11605"/>
        <dbReference type="ChEBI" id="CHEBI:15378"/>
        <dbReference type="ChEBI" id="CHEBI:30013"/>
        <dbReference type="ChEBI" id="CHEBI:30616"/>
        <dbReference type="ChEBI" id="CHEBI:61977"/>
        <dbReference type="ChEBI" id="CHEBI:456216"/>
        <dbReference type="EC" id="2.7.11.1"/>
    </reaction>
</comment>
<dbReference type="FunFam" id="1.10.510.10:FF:000172">
    <property type="entry name" value="serine/threonine-protein kinase Nek1 isoform X1"/>
    <property type="match status" value="1"/>
</dbReference>
<dbReference type="Gene3D" id="3.30.200.20">
    <property type="entry name" value="Phosphorylase Kinase, domain 1"/>
    <property type="match status" value="1"/>
</dbReference>
<feature type="region of interest" description="Disordered" evidence="14">
    <location>
        <begin position="571"/>
        <end position="641"/>
    </location>
</feature>
<evidence type="ECO:0000256" key="11">
    <source>
        <dbReference type="ARBA" id="ARBA00047899"/>
    </source>
</evidence>
<comment type="similarity">
    <text evidence="2">Belongs to the protein kinase superfamily. NEK Ser/Thr protein kinase family. NIMA subfamily.</text>
</comment>
<evidence type="ECO:0000256" key="4">
    <source>
        <dbReference type="ARBA" id="ARBA00022527"/>
    </source>
</evidence>
<evidence type="ECO:0000256" key="13">
    <source>
        <dbReference type="PROSITE-ProRule" id="PRU10141"/>
    </source>
</evidence>
<evidence type="ECO:0000256" key="14">
    <source>
        <dbReference type="SAM" id="MobiDB-lite"/>
    </source>
</evidence>
<dbReference type="SUPFAM" id="SSF56112">
    <property type="entry name" value="Protein kinase-like (PK-like)"/>
    <property type="match status" value="1"/>
</dbReference>
<comment type="caution">
    <text evidence="16">The sequence shown here is derived from an EMBL/GenBank/DDBJ whole genome shotgun (WGS) entry which is preliminary data.</text>
</comment>
<evidence type="ECO:0000256" key="10">
    <source>
        <dbReference type="ARBA" id="ARBA00022842"/>
    </source>
</evidence>
<comment type="catalytic activity">
    <reaction evidence="12">
        <text>L-seryl-[protein] + ATP = O-phospho-L-seryl-[protein] + ADP + H(+)</text>
        <dbReference type="Rhea" id="RHEA:17989"/>
        <dbReference type="Rhea" id="RHEA-COMP:9863"/>
        <dbReference type="Rhea" id="RHEA-COMP:11604"/>
        <dbReference type="ChEBI" id="CHEBI:15378"/>
        <dbReference type="ChEBI" id="CHEBI:29999"/>
        <dbReference type="ChEBI" id="CHEBI:30616"/>
        <dbReference type="ChEBI" id="CHEBI:83421"/>
        <dbReference type="ChEBI" id="CHEBI:456216"/>
        <dbReference type="EC" id="2.7.11.1"/>
    </reaction>
</comment>
<keyword evidence="8" id="KW-0418">Kinase</keyword>
<dbReference type="InterPro" id="IPR011009">
    <property type="entry name" value="Kinase-like_dom_sf"/>
</dbReference>
<dbReference type="PROSITE" id="PS00108">
    <property type="entry name" value="PROTEIN_KINASE_ST"/>
    <property type="match status" value="1"/>
</dbReference>
<evidence type="ECO:0000256" key="8">
    <source>
        <dbReference type="ARBA" id="ARBA00022777"/>
    </source>
</evidence>
<keyword evidence="7 13" id="KW-0547">Nucleotide-binding</keyword>
<dbReference type="InterPro" id="IPR008271">
    <property type="entry name" value="Ser/Thr_kinase_AS"/>
</dbReference>
<feature type="compositionally biased region" description="Basic and acidic residues" evidence="14">
    <location>
        <begin position="575"/>
        <end position="641"/>
    </location>
</feature>
<dbReference type="SMART" id="SM00220">
    <property type="entry name" value="S_TKc"/>
    <property type="match status" value="1"/>
</dbReference>
<sequence>MPLCFRVKLQVPQIPLVTNLSSSAARVMEEYMVLGQVGEGAFGKALLVREKTGSGLQCVVKQISLSRMSAHEREAAKKEVTLLSRMKHPNIVAFFRSFHERNTLYIVMEYCDGGDLMKKITLQRGQPFREEQIIDWFVQICLGLKHIHERKVLHRDIKAQNIFLTQGGTKVKLGDFGIARMLNNTTELARTCVGTPYYISPEICENRPYNNKTDIWSLGCVLYELCTLRHPFEGSSLRQLIVKICRGHYTPVSQRYSADLRLLLSQLFKVSPRDRPSVNSLLKRPLLHKHISKHLDPQFMEEEFSHTVPHRDKPSALPEHKPPAVTPRPRPERRCVAAKPFCTQSKKVMVHAVEVGKSGEGAQAQFDPKPSAQLQHYRQQLDRRDQLQHQLRLHQPPLLPRLSAQEPVDLEKPSNRPIALEPFQLVAAAREEYLQRRQEANKYKVRAEKQLGLRPSTADAERYRLCERVTPPPQHAAQDKIHGQKEYLKQLQQIRQRYQDEIREMRQRANTEVQTNVTGEDMEHPTGKQSLPSSEEQKPADMEKALKRILVQNQKERRDLQKKYNNKKGVMFEIKLQEDRMQREEDDEPEKRDEKNEDDPLNKTLKFDAELHLWRPGGETETKPEEGLEEQRSEEETCEKRGMWRHEAPQTLLNALANMEISSTCTTYSSTQVMATEQEEAEQSPEGRRKWTDCPPDTLLNALAQAQLTYSTLGTVAPHRGEGKVTEDKKTDDADDEGEEDSDVEVDEERLEPRSDDDDTNFEESEDELREEVKDSMRNLFIMADDEEIQSIKTEEESEALAPEALDPSPSYAE</sequence>
<feature type="region of interest" description="Disordered" evidence="14">
    <location>
        <begin position="674"/>
        <end position="696"/>
    </location>
</feature>
<evidence type="ECO:0000256" key="3">
    <source>
        <dbReference type="ARBA" id="ARBA00012513"/>
    </source>
</evidence>
<feature type="compositionally biased region" description="Basic and acidic residues" evidence="14">
    <location>
        <begin position="719"/>
        <end position="732"/>
    </location>
</feature>
<dbReference type="PROSITE" id="PS50011">
    <property type="entry name" value="PROTEIN_KINASE_DOM"/>
    <property type="match status" value="1"/>
</dbReference>
<keyword evidence="10" id="KW-0460">Magnesium</keyword>
<dbReference type="CDD" id="cd08215">
    <property type="entry name" value="STKc_Nek"/>
    <property type="match status" value="1"/>
</dbReference>
<dbReference type="GO" id="GO:0005524">
    <property type="term" value="F:ATP binding"/>
    <property type="evidence" value="ECO:0007669"/>
    <property type="project" value="UniProtKB-UniRule"/>
</dbReference>
<name>A0AA88N3V9_TACVA</name>
<feature type="compositionally biased region" description="Basic and acidic residues" evidence="14">
    <location>
        <begin position="305"/>
        <end position="322"/>
    </location>
</feature>
<dbReference type="InterPro" id="IPR051131">
    <property type="entry name" value="NEK_Ser/Thr_kinase_NIMA"/>
</dbReference>
<dbReference type="InterPro" id="IPR000719">
    <property type="entry name" value="Prot_kinase_dom"/>
</dbReference>
<dbReference type="PROSITE" id="PS00107">
    <property type="entry name" value="PROTEIN_KINASE_ATP"/>
    <property type="match status" value="1"/>
</dbReference>
<protein>
    <recommendedName>
        <fullName evidence="3">non-specific serine/threonine protein kinase</fullName>
        <ecNumber evidence="3">2.7.11.1</ecNumber>
    </recommendedName>
</protein>
<evidence type="ECO:0000256" key="6">
    <source>
        <dbReference type="ARBA" id="ARBA00022723"/>
    </source>
</evidence>
<keyword evidence="6" id="KW-0479">Metal-binding</keyword>
<feature type="domain" description="Protein kinase" evidence="15">
    <location>
        <begin position="31"/>
        <end position="287"/>
    </location>
</feature>
<evidence type="ECO:0000313" key="17">
    <source>
        <dbReference type="Proteomes" id="UP001187315"/>
    </source>
</evidence>
<dbReference type="EMBL" id="JAVHJS010000008">
    <property type="protein sequence ID" value="KAK2850493.1"/>
    <property type="molecule type" value="Genomic_DNA"/>
</dbReference>
<dbReference type="GO" id="GO:0004674">
    <property type="term" value="F:protein serine/threonine kinase activity"/>
    <property type="evidence" value="ECO:0007669"/>
    <property type="project" value="UniProtKB-KW"/>
</dbReference>
<organism evidence="16 17">
    <name type="scientific">Tachysurus vachellii</name>
    <name type="common">Darkbarbel catfish</name>
    <name type="synonym">Pelteobagrus vachellii</name>
    <dbReference type="NCBI Taxonomy" id="175792"/>
    <lineage>
        <taxon>Eukaryota</taxon>
        <taxon>Metazoa</taxon>
        <taxon>Chordata</taxon>
        <taxon>Craniata</taxon>
        <taxon>Vertebrata</taxon>
        <taxon>Euteleostomi</taxon>
        <taxon>Actinopterygii</taxon>
        <taxon>Neopterygii</taxon>
        <taxon>Teleostei</taxon>
        <taxon>Ostariophysi</taxon>
        <taxon>Siluriformes</taxon>
        <taxon>Bagridae</taxon>
        <taxon>Tachysurus</taxon>
    </lineage>
</organism>
<dbReference type="Gene3D" id="1.10.510.10">
    <property type="entry name" value="Transferase(Phosphotransferase) domain 1"/>
    <property type="match status" value="1"/>
</dbReference>
<comment type="cofactor">
    <cofactor evidence="1">
        <name>Mg(2+)</name>
        <dbReference type="ChEBI" id="CHEBI:18420"/>
    </cofactor>
</comment>
<evidence type="ECO:0000256" key="5">
    <source>
        <dbReference type="ARBA" id="ARBA00022679"/>
    </source>
</evidence>
<feature type="binding site" evidence="13">
    <location>
        <position position="61"/>
    </location>
    <ligand>
        <name>ATP</name>
        <dbReference type="ChEBI" id="CHEBI:30616"/>
    </ligand>
</feature>
<evidence type="ECO:0000259" key="15">
    <source>
        <dbReference type="PROSITE" id="PS50011"/>
    </source>
</evidence>
<feature type="compositionally biased region" description="Acidic residues" evidence="14">
    <location>
        <begin position="733"/>
        <end position="770"/>
    </location>
</feature>
<evidence type="ECO:0000256" key="12">
    <source>
        <dbReference type="ARBA" id="ARBA00048679"/>
    </source>
</evidence>
<keyword evidence="5" id="KW-0808">Transferase</keyword>
<dbReference type="FunFam" id="3.30.200.20:FF:000097">
    <property type="entry name" value="Probable serine/threonine-protein kinase nek1"/>
    <property type="match status" value="1"/>
</dbReference>
<evidence type="ECO:0000256" key="9">
    <source>
        <dbReference type="ARBA" id="ARBA00022840"/>
    </source>
</evidence>
<dbReference type="GO" id="GO:0046872">
    <property type="term" value="F:metal ion binding"/>
    <property type="evidence" value="ECO:0007669"/>
    <property type="project" value="UniProtKB-KW"/>
</dbReference>
<dbReference type="Proteomes" id="UP001187315">
    <property type="component" value="Unassembled WGS sequence"/>
</dbReference>
<dbReference type="Pfam" id="PF00069">
    <property type="entry name" value="Pkinase"/>
    <property type="match status" value="1"/>
</dbReference>
<feature type="region of interest" description="Disordered" evidence="14">
    <location>
        <begin position="509"/>
        <end position="541"/>
    </location>
</feature>
<evidence type="ECO:0000256" key="7">
    <source>
        <dbReference type="ARBA" id="ARBA00022741"/>
    </source>
</evidence>
<proteinExistence type="inferred from homology"/>
<keyword evidence="9 13" id="KW-0067">ATP-binding</keyword>
<dbReference type="InterPro" id="IPR017441">
    <property type="entry name" value="Protein_kinase_ATP_BS"/>
</dbReference>
<dbReference type="PANTHER" id="PTHR44899:SF1">
    <property type="entry name" value="SERINE_THREONINE-PROTEIN KINASE NEK5"/>
    <property type="match status" value="1"/>
</dbReference>
<evidence type="ECO:0000256" key="1">
    <source>
        <dbReference type="ARBA" id="ARBA00001946"/>
    </source>
</evidence>
<keyword evidence="17" id="KW-1185">Reference proteome</keyword>
<keyword evidence="4" id="KW-0723">Serine/threonine-protein kinase</keyword>
<feature type="region of interest" description="Disordered" evidence="14">
    <location>
        <begin position="305"/>
        <end position="332"/>
    </location>
</feature>
<dbReference type="AlphaFoldDB" id="A0AA88N3V9"/>
<dbReference type="EC" id="2.7.11.1" evidence="3"/>
<dbReference type="PANTHER" id="PTHR44899">
    <property type="entry name" value="CAMK FAMILY PROTEIN KINASE"/>
    <property type="match status" value="1"/>
</dbReference>